<keyword evidence="2 7" id="KW-0813">Transport</keyword>
<dbReference type="InterPro" id="IPR000515">
    <property type="entry name" value="MetI-like"/>
</dbReference>
<evidence type="ECO:0000256" key="3">
    <source>
        <dbReference type="ARBA" id="ARBA00022475"/>
    </source>
</evidence>
<evidence type="ECO:0000256" key="2">
    <source>
        <dbReference type="ARBA" id="ARBA00022448"/>
    </source>
</evidence>
<keyword evidence="10" id="KW-1185">Reference proteome</keyword>
<dbReference type="Proteomes" id="UP000829401">
    <property type="component" value="Chromosome"/>
</dbReference>
<dbReference type="Gene3D" id="1.10.3720.10">
    <property type="entry name" value="MetI-like"/>
    <property type="match status" value="1"/>
</dbReference>
<keyword evidence="6 7" id="KW-0472">Membrane</keyword>
<evidence type="ECO:0000256" key="1">
    <source>
        <dbReference type="ARBA" id="ARBA00004651"/>
    </source>
</evidence>
<dbReference type="PANTHER" id="PTHR30151">
    <property type="entry name" value="ALKANE SULFONATE ABC TRANSPORTER-RELATED, MEMBRANE SUBUNIT"/>
    <property type="match status" value="1"/>
</dbReference>
<organism evidence="9 10">
    <name type="scientific">Alicyclobacillus acidoterrestris (strain ATCC 49025 / DSM 3922 / CIP 106132 / NCIMB 13137 / GD3B)</name>
    <dbReference type="NCBI Taxonomy" id="1356854"/>
    <lineage>
        <taxon>Bacteria</taxon>
        <taxon>Bacillati</taxon>
        <taxon>Bacillota</taxon>
        <taxon>Bacilli</taxon>
        <taxon>Bacillales</taxon>
        <taxon>Alicyclobacillaceae</taxon>
        <taxon>Alicyclobacillus</taxon>
    </lineage>
</organism>
<comment type="subcellular location">
    <subcellularLocation>
        <location evidence="1 7">Cell membrane</location>
        <topology evidence="1 7">Multi-pass membrane protein</topology>
    </subcellularLocation>
</comment>
<dbReference type="FunFam" id="1.10.3720.10:FF:000003">
    <property type="entry name" value="Aliphatic sulfonate ABC transporter permease"/>
    <property type="match status" value="1"/>
</dbReference>
<dbReference type="KEGG" id="aaco:K1I37_05765"/>
<dbReference type="GO" id="GO:0042918">
    <property type="term" value="P:alkanesulfonate transmembrane transport"/>
    <property type="evidence" value="ECO:0007669"/>
    <property type="project" value="UniProtKB-ARBA"/>
</dbReference>
<feature type="domain" description="ABC transmembrane type-1" evidence="8">
    <location>
        <begin position="51"/>
        <end position="231"/>
    </location>
</feature>
<reference evidence="10" key="1">
    <citation type="journal article" date="2022" name="G3 (Bethesda)">
        <title>Unveiling the complete genome sequence of Alicyclobacillus acidoterrestris DSM 3922T, a taint-producing strain.</title>
        <authorList>
            <person name="Leonardo I.C."/>
            <person name="Barreto Crespo M.T."/>
            <person name="Gaspar F.B."/>
        </authorList>
    </citation>
    <scope>NUCLEOTIDE SEQUENCE [LARGE SCALE GENOMIC DNA]</scope>
    <source>
        <strain evidence="10">DSM 3922</strain>
    </source>
</reference>
<keyword evidence="5 7" id="KW-1133">Transmembrane helix</keyword>
<dbReference type="Pfam" id="PF00528">
    <property type="entry name" value="BPD_transp_1"/>
    <property type="match status" value="1"/>
</dbReference>
<feature type="transmembrane region" description="Helical" evidence="7">
    <location>
        <begin position="91"/>
        <end position="111"/>
    </location>
</feature>
<comment type="similarity">
    <text evidence="7">Belongs to the binding-protein-dependent transport system permease family.</text>
</comment>
<name>A0A9E6ZJA7_ALIAG</name>
<evidence type="ECO:0000256" key="4">
    <source>
        <dbReference type="ARBA" id="ARBA00022692"/>
    </source>
</evidence>
<dbReference type="PROSITE" id="PS50928">
    <property type="entry name" value="ABC_TM1"/>
    <property type="match status" value="1"/>
</dbReference>
<keyword evidence="4 7" id="KW-0812">Transmembrane</keyword>
<proteinExistence type="inferred from homology"/>
<evidence type="ECO:0000256" key="7">
    <source>
        <dbReference type="RuleBase" id="RU363032"/>
    </source>
</evidence>
<evidence type="ECO:0000313" key="10">
    <source>
        <dbReference type="Proteomes" id="UP000829401"/>
    </source>
</evidence>
<accession>A0A9E6ZJA7</accession>
<feature type="transmembrane region" description="Helical" evidence="7">
    <location>
        <begin position="212"/>
        <end position="231"/>
    </location>
</feature>
<gene>
    <name evidence="9" type="ORF">K1I37_05765</name>
</gene>
<dbReference type="InterPro" id="IPR035906">
    <property type="entry name" value="MetI-like_sf"/>
</dbReference>
<dbReference type="SUPFAM" id="SSF161098">
    <property type="entry name" value="MetI-like"/>
    <property type="match status" value="1"/>
</dbReference>
<dbReference type="AlphaFoldDB" id="A0A9E6ZJA7"/>
<evidence type="ECO:0000256" key="6">
    <source>
        <dbReference type="ARBA" id="ARBA00023136"/>
    </source>
</evidence>
<keyword evidence="3" id="KW-1003">Cell membrane</keyword>
<dbReference type="GO" id="GO:0005886">
    <property type="term" value="C:plasma membrane"/>
    <property type="evidence" value="ECO:0007669"/>
    <property type="project" value="UniProtKB-SubCell"/>
</dbReference>
<protein>
    <submittedName>
        <fullName evidence="9">ABC transporter permease subunit</fullName>
    </submittedName>
</protein>
<feature type="transmembrane region" description="Helical" evidence="7">
    <location>
        <begin position="58"/>
        <end position="79"/>
    </location>
</feature>
<dbReference type="CDD" id="cd06261">
    <property type="entry name" value="TM_PBP2"/>
    <property type="match status" value="1"/>
</dbReference>
<dbReference type="OrthoDB" id="9804353at2"/>
<dbReference type="PANTHER" id="PTHR30151:SF38">
    <property type="entry name" value="ALIPHATIC SULFONATES TRANSPORT PERMEASE PROTEIN SSUC-RELATED"/>
    <property type="match status" value="1"/>
</dbReference>
<feature type="transmembrane region" description="Helical" evidence="7">
    <location>
        <begin position="117"/>
        <end position="136"/>
    </location>
</feature>
<evidence type="ECO:0000313" key="9">
    <source>
        <dbReference type="EMBL" id="UNO50777.1"/>
    </source>
</evidence>
<sequence>MLPFAVPALVVIGWQILGQSRLISTRILPTPVAVVQAGIQLGKQGILWQYIWSSTERALAGFLIGGSVGFVLGLLNGLYRISQKLTDTSIQMLRTIPHLALIPLVIVWFGVGEEAKIFLVALGSVFPIYVNTFFGIKSVDADLIEMAKVYRLPWLKLFWKVILPGALPSILVGIRYALGVMWMTLIVAETISENSGIGYMAMNAEEFMQMNVVVLGIVLYALLGKISDWIATTMERRFLRWHPNYLSNH</sequence>
<feature type="transmembrane region" description="Helical" evidence="7">
    <location>
        <begin position="157"/>
        <end position="178"/>
    </location>
</feature>
<evidence type="ECO:0000256" key="5">
    <source>
        <dbReference type="ARBA" id="ARBA00022989"/>
    </source>
</evidence>
<dbReference type="EMBL" id="CP080467">
    <property type="protein sequence ID" value="UNO50777.1"/>
    <property type="molecule type" value="Genomic_DNA"/>
</dbReference>
<evidence type="ECO:0000259" key="8">
    <source>
        <dbReference type="PROSITE" id="PS50928"/>
    </source>
</evidence>
<dbReference type="RefSeq" id="WP_031218695.1">
    <property type="nucleotide sequence ID" value="NZ_AURB01000133.1"/>
</dbReference>